<dbReference type="AlphaFoldDB" id="A0AAJ0BC54"/>
<dbReference type="InterPro" id="IPR000639">
    <property type="entry name" value="Epox_hydrolase-like"/>
</dbReference>
<dbReference type="InterPro" id="IPR029058">
    <property type="entry name" value="AB_hydrolase_fold"/>
</dbReference>
<dbReference type="InterPro" id="IPR000073">
    <property type="entry name" value="AB_hydrolase_1"/>
</dbReference>
<keyword evidence="3" id="KW-1185">Reference proteome</keyword>
<dbReference type="SUPFAM" id="SSF53474">
    <property type="entry name" value="alpha/beta-Hydrolases"/>
    <property type="match status" value="1"/>
</dbReference>
<dbReference type="PRINTS" id="PR00412">
    <property type="entry name" value="EPOXHYDRLASE"/>
</dbReference>
<dbReference type="Pfam" id="PF12697">
    <property type="entry name" value="Abhydrolase_6"/>
    <property type="match status" value="1"/>
</dbReference>
<dbReference type="PANTHER" id="PTHR43798">
    <property type="entry name" value="MONOACYLGLYCEROL LIPASE"/>
    <property type="match status" value="1"/>
</dbReference>
<protein>
    <submittedName>
        <fullName evidence="2">Alpha/Beta hydrolase protein</fullName>
    </submittedName>
</protein>
<dbReference type="EMBL" id="MU839836">
    <property type="protein sequence ID" value="KAK1754057.1"/>
    <property type="molecule type" value="Genomic_DNA"/>
</dbReference>
<evidence type="ECO:0000313" key="3">
    <source>
        <dbReference type="Proteomes" id="UP001239445"/>
    </source>
</evidence>
<accession>A0AAJ0BC54</accession>
<keyword evidence="2" id="KW-0378">Hydrolase</keyword>
<organism evidence="2 3">
    <name type="scientific">Echria macrotheca</name>
    <dbReference type="NCBI Taxonomy" id="438768"/>
    <lineage>
        <taxon>Eukaryota</taxon>
        <taxon>Fungi</taxon>
        <taxon>Dikarya</taxon>
        <taxon>Ascomycota</taxon>
        <taxon>Pezizomycotina</taxon>
        <taxon>Sordariomycetes</taxon>
        <taxon>Sordariomycetidae</taxon>
        <taxon>Sordariales</taxon>
        <taxon>Schizotheciaceae</taxon>
        <taxon>Echria</taxon>
    </lineage>
</organism>
<comment type="caution">
    <text evidence="2">The sequence shown here is derived from an EMBL/GenBank/DDBJ whole genome shotgun (WGS) entry which is preliminary data.</text>
</comment>
<dbReference type="GO" id="GO:0016020">
    <property type="term" value="C:membrane"/>
    <property type="evidence" value="ECO:0007669"/>
    <property type="project" value="TreeGrafter"/>
</dbReference>
<proteinExistence type="predicted"/>
<dbReference type="Proteomes" id="UP001239445">
    <property type="component" value="Unassembled WGS sequence"/>
</dbReference>
<evidence type="ECO:0000259" key="1">
    <source>
        <dbReference type="Pfam" id="PF12697"/>
    </source>
</evidence>
<evidence type="ECO:0000313" key="2">
    <source>
        <dbReference type="EMBL" id="KAK1754057.1"/>
    </source>
</evidence>
<dbReference type="Gene3D" id="3.40.50.1820">
    <property type="entry name" value="alpha/beta hydrolase"/>
    <property type="match status" value="1"/>
</dbReference>
<feature type="domain" description="AB hydrolase-1" evidence="1">
    <location>
        <begin position="37"/>
        <end position="287"/>
    </location>
</feature>
<reference evidence="2" key="1">
    <citation type="submission" date="2023-06" db="EMBL/GenBank/DDBJ databases">
        <title>Genome-scale phylogeny and comparative genomics of the fungal order Sordariales.</title>
        <authorList>
            <consortium name="Lawrence Berkeley National Laboratory"/>
            <person name="Hensen N."/>
            <person name="Bonometti L."/>
            <person name="Westerberg I."/>
            <person name="Brannstrom I.O."/>
            <person name="Guillou S."/>
            <person name="Cros-Aarteil S."/>
            <person name="Calhoun S."/>
            <person name="Haridas S."/>
            <person name="Kuo A."/>
            <person name="Mondo S."/>
            <person name="Pangilinan J."/>
            <person name="Riley R."/>
            <person name="Labutti K."/>
            <person name="Andreopoulos B."/>
            <person name="Lipzen A."/>
            <person name="Chen C."/>
            <person name="Yanf M."/>
            <person name="Daum C."/>
            <person name="Ng V."/>
            <person name="Clum A."/>
            <person name="Steindorff A."/>
            <person name="Ohm R."/>
            <person name="Martin F."/>
            <person name="Silar P."/>
            <person name="Natvig D."/>
            <person name="Lalanne C."/>
            <person name="Gautier V."/>
            <person name="Ament-Velasquez S.L."/>
            <person name="Kruys A."/>
            <person name="Hutchinson M.I."/>
            <person name="Powell A.J."/>
            <person name="Barry K."/>
            <person name="Miller A.N."/>
            <person name="Grigoriev I.V."/>
            <person name="Debuchy R."/>
            <person name="Gladieux P."/>
            <person name="Thoren M.H."/>
            <person name="Johannesson H."/>
        </authorList>
    </citation>
    <scope>NUCLEOTIDE SEQUENCE</scope>
    <source>
        <strain evidence="2">PSN4</strain>
    </source>
</reference>
<gene>
    <name evidence="2" type="ORF">QBC47DRAFT_453153</name>
</gene>
<dbReference type="PANTHER" id="PTHR43798:SF33">
    <property type="entry name" value="HYDROLASE, PUTATIVE (AFU_ORTHOLOGUE AFUA_2G14860)-RELATED"/>
    <property type="match status" value="1"/>
</dbReference>
<name>A0AAJ0BC54_9PEZI</name>
<dbReference type="InterPro" id="IPR050266">
    <property type="entry name" value="AB_hydrolase_sf"/>
</dbReference>
<sequence length="299" mass="32856">MPTFQSPVDQATLFYRYYAPSSTPFNPSSSGIQPLTLIFLHGWPMSSRMFDALILPLVESHRFRVIAPDRRGFGLSAGGWTAGPSSPEITFDTFTTDLTSLLDQLSPGPFVFVAASMGCIESVLARAASDLVRRLCRGFVWLGPNVPNRPGTKALDPETWKPINEGWRSAARGEFIAGQIPGIFRADLNDVGEHTLAFIQHDIILQADPVAVERTAVICCRNVENELREWAASGEQVPVLMLHGDSDASMPIEDSAAVVKEMLPWSTLKVYERSGHGLYLTHAKQVLDDILEFVGSIKV</sequence>
<dbReference type="PRINTS" id="PR00111">
    <property type="entry name" value="ABHYDROLASE"/>
</dbReference>
<dbReference type="GO" id="GO:0016787">
    <property type="term" value="F:hydrolase activity"/>
    <property type="evidence" value="ECO:0007669"/>
    <property type="project" value="UniProtKB-KW"/>
</dbReference>